<dbReference type="RefSeq" id="WP_406789532.1">
    <property type="nucleotide sequence ID" value="NZ_JBJIAA010000022.1"/>
</dbReference>
<evidence type="ECO:0000313" key="5">
    <source>
        <dbReference type="EMBL" id="MFL0252874.1"/>
    </source>
</evidence>
<evidence type="ECO:0000256" key="4">
    <source>
        <dbReference type="ARBA" id="ARBA00022825"/>
    </source>
</evidence>
<dbReference type="SUPFAM" id="SSF52317">
    <property type="entry name" value="Class I glutamine amidotransferase-like"/>
    <property type="match status" value="1"/>
</dbReference>
<reference evidence="5 6" key="1">
    <citation type="submission" date="2024-11" db="EMBL/GenBank/DDBJ databases">
        <authorList>
            <person name="Heng Y.C."/>
            <person name="Lim A.C.H."/>
            <person name="Lee J.K.Y."/>
            <person name="Kittelmann S."/>
        </authorList>
    </citation>
    <scope>NUCLEOTIDE SEQUENCE [LARGE SCALE GENOMIC DNA]</scope>
    <source>
        <strain evidence="5 6">WILCCON 0114</strain>
    </source>
</reference>
<sequence length="246" mass="27854">MKLFLTSNIGGIQEEKGRRVPCALDSSNHFTKLLQKYWKANSKILIISSDPENEEINDKFKALYEAAFKISGFSLSQIDVCDRRNENKFADMLYDYDVLILAGGHVPTENNFFVRLRLKELIKSYDGIAIGISAGSMNSSDVVYAQPELDSEAVDPEYKRYLKGLNLTNISILPHFQRVKDLSIGGLRVLEDISLPDSKVRPFYALVDGSYIFVENNKTTLYGEAYLLKDGTIEKVCEKDKKMLLD</sequence>
<evidence type="ECO:0000256" key="1">
    <source>
        <dbReference type="ARBA" id="ARBA00006534"/>
    </source>
</evidence>
<dbReference type="InterPro" id="IPR005320">
    <property type="entry name" value="Peptidase_S51"/>
</dbReference>
<gene>
    <name evidence="5" type="ORF">ACJDT4_20925</name>
</gene>
<proteinExistence type="inferred from homology"/>
<name>A0ABW8TJZ4_9CLOT</name>
<keyword evidence="6" id="KW-1185">Reference proteome</keyword>
<comment type="similarity">
    <text evidence="1">Belongs to the peptidase S51 family.</text>
</comment>
<comment type="caution">
    <text evidence="5">The sequence shown here is derived from an EMBL/GenBank/DDBJ whole genome shotgun (WGS) entry which is preliminary data.</text>
</comment>
<evidence type="ECO:0000313" key="6">
    <source>
        <dbReference type="Proteomes" id="UP001623592"/>
    </source>
</evidence>
<evidence type="ECO:0000256" key="3">
    <source>
        <dbReference type="ARBA" id="ARBA00022801"/>
    </source>
</evidence>
<dbReference type="InterPro" id="IPR029062">
    <property type="entry name" value="Class_I_gatase-like"/>
</dbReference>
<keyword evidence="2" id="KW-0645">Protease</keyword>
<dbReference type="Proteomes" id="UP001623592">
    <property type="component" value="Unassembled WGS sequence"/>
</dbReference>
<keyword evidence="4" id="KW-0720">Serine protease</keyword>
<dbReference type="Pfam" id="PF03575">
    <property type="entry name" value="Peptidase_S51"/>
    <property type="match status" value="1"/>
</dbReference>
<accession>A0ABW8TJZ4</accession>
<evidence type="ECO:0000256" key="2">
    <source>
        <dbReference type="ARBA" id="ARBA00022670"/>
    </source>
</evidence>
<dbReference type="Gene3D" id="3.40.50.880">
    <property type="match status" value="1"/>
</dbReference>
<dbReference type="EMBL" id="JBJIAA010000022">
    <property type="protein sequence ID" value="MFL0252874.1"/>
    <property type="molecule type" value="Genomic_DNA"/>
</dbReference>
<keyword evidence="3" id="KW-0378">Hydrolase</keyword>
<protein>
    <submittedName>
        <fullName evidence="5">Type 1 glutamine amidotransferase-like domain-containing protein</fullName>
    </submittedName>
</protein>
<organism evidence="5 6">
    <name type="scientific">Clostridium neuense</name>
    <dbReference type="NCBI Taxonomy" id="1728934"/>
    <lineage>
        <taxon>Bacteria</taxon>
        <taxon>Bacillati</taxon>
        <taxon>Bacillota</taxon>
        <taxon>Clostridia</taxon>
        <taxon>Eubacteriales</taxon>
        <taxon>Clostridiaceae</taxon>
        <taxon>Clostridium</taxon>
    </lineage>
</organism>